<accession>A0A3A1QSZ7</accession>
<keyword evidence="2" id="KW-0378">Hydrolase</keyword>
<reference evidence="2 3" key="1">
    <citation type="submission" date="2018-09" db="EMBL/GenBank/DDBJ databases">
        <title>Bacillus saliacetes sp. nov., isolated from Thai shrimp paste (Ka-pi).</title>
        <authorList>
            <person name="Daroonpunt R."/>
            <person name="Tanasupawat S."/>
            <person name="Yiamsombut S."/>
        </authorList>
    </citation>
    <scope>NUCLEOTIDE SEQUENCE [LARGE SCALE GENOMIC DNA]</scope>
    <source>
        <strain evidence="2 3">SKP7-4</strain>
    </source>
</reference>
<evidence type="ECO:0000313" key="3">
    <source>
        <dbReference type="Proteomes" id="UP000265801"/>
    </source>
</evidence>
<protein>
    <submittedName>
        <fullName evidence="2">DNA helicase</fullName>
    </submittedName>
</protein>
<comment type="caution">
    <text evidence="2">The sequence shown here is derived from an EMBL/GenBank/DDBJ whole genome shotgun (WGS) entry which is preliminary data.</text>
</comment>
<keyword evidence="3" id="KW-1185">Reference proteome</keyword>
<keyword evidence="2" id="KW-0067">ATP-binding</keyword>
<keyword evidence="2" id="KW-0547">Nucleotide-binding</keyword>
<dbReference type="OrthoDB" id="1821976at2"/>
<dbReference type="GO" id="GO:0004386">
    <property type="term" value="F:helicase activity"/>
    <property type="evidence" value="ECO:0007669"/>
    <property type="project" value="UniProtKB-KW"/>
</dbReference>
<evidence type="ECO:0000256" key="1">
    <source>
        <dbReference type="SAM" id="MobiDB-lite"/>
    </source>
</evidence>
<feature type="compositionally biased region" description="Basic and acidic residues" evidence="1">
    <location>
        <begin position="152"/>
        <end position="164"/>
    </location>
</feature>
<dbReference type="Proteomes" id="UP000265801">
    <property type="component" value="Unassembled WGS sequence"/>
</dbReference>
<feature type="region of interest" description="Disordered" evidence="1">
    <location>
        <begin position="115"/>
        <end position="164"/>
    </location>
</feature>
<sequence length="289" mass="33816">MTGWVKFYRGMMESEIWSNPFTLRLYLYLSGRAVQKEFMIISGIKVKRGQYLRAYSLLSDDLMYVDNGNVRIPSKSTIKRHVDRLVEHGYLKTEDTYYGTLFTVIELDDDFFYPSSGVTEEEPNENSSETQTEQQEECKKGREDREEEGEEKIELPPRQDGQSKIEKVTNQFLQLRNAGFNISPKEQSAIEKICGLKVEGETLISCMKEIDRDYRKRNDGESIRTFTYYEKALMQRIRKGIKTSVTESYTARRVRETDELLAKIEEWKREGEERLAKGIKRSRPSFNPA</sequence>
<organism evidence="2 3">
    <name type="scientific">Bacillus salacetis</name>
    <dbReference type="NCBI Taxonomy" id="2315464"/>
    <lineage>
        <taxon>Bacteria</taxon>
        <taxon>Bacillati</taxon>
        <taxon>Bacillota</taxon>
        <taxon>Bacilli</taxon>
        <taxon>Bacillales</taxon>
        <taxon>Bacillaceae</taxon>
        <taxon>Bacillus</taxon>
    </lineage>
</organism>
<name>A0A3A1QSZ7_9BACI</name>
<keyword evidence="2" id="KW-0347">Helicase</keyword>
<dbReference type="RefSeq" id="WP_119548418.1">
    <property type="nucleotide sequence ID" value="NZ_QXIR01000025.1"/>
</dbReference>
<evidence type="ECO:0000313" key="2">
    <source>
        <dbReference type="EMBL" id="RIW30724.1"/>
    </source>
</evidence>
<dbReference type="AlphaFoldDB" id="A0A3A1QSZ7"/>
<proteinExistence type="predicted"/>
<dbReference type="EMBL" id="QXIR01000025">
    <property type="protein sequence ID" value="RIW30724.1"/>
    <property type="molecule type" value="Genomic_DNA"/>
</dbReference>
<gene>
    <name evidence="2" type="ORF">D3H55_16475</name>
</gene>